<keyword evidence="1" id="KW-1133">Transmembrane helix</keyword>
<keyword evidence="4" id="KW-1185">Reference proteome</keyword>
<keyword evidence="3" id="KW-0645">Protease</keyword>
<dbReference type="Gene3D" id="2.60.40.1730">
    <property type="entry name" value="tricorn interacting facor f3 domain"/>
    <property type="match status" value="1"/>
</dbReference>
<dbReference type="PANTHER" id="PTHR45726">
    <property type="entry name" value="LEUKOTRIENE A-4 HYDROLASE"/>
    <property type="match status" value="1"/>
</dbReference>
<keyword evidence="3" id="KW-0378">Hydrolase</keyword>
<evidence type="ECO:0000313" key="3">
    <source>
        <dbReference type="EMBL" id="MEA0977830.1"/>
    </source>
</evidence>
<proteinExistence type="predicted"/>
<dbReference type="EC" id="3.4.11.-" evidence="3"/>
<evidence type="ECO:0000256" key="1">
    <source>
        <dbReference type="SAM" id="Phobius"/>
    </source>
</evidence>
<evidence type="ECO:0000259" key="2">
    <source>
        <dbReference type="Pfam" id="PF01433"/>
    </source>
</evidence>
<dbReference type="RefSeq" id="WP_322610337.1">
    <property type="nucleotide sequence ID" value="NZ_JAXLNX010000002.1"/>
</dbReference>
<dbReference type="CDD" id="cd09604">
    <property type="entry name" value="M1_APN_like"/>
    <property type="match status" value="1"/>
</dbReference>
<dbReference type="Pfam" id="PF01433">
    <property type="entry name" value="Peptidase_M1"/>
    <property type="match status" value="1"/>
</dbReference>
<dbReference type="InterPro" id="IPR014782">
    <property type="entry name" value="Peptidase_M1_dom"/>
</dbReference>
<feature type="domain" description="Peptidase M1 membrane alanine aminopeptidase" evidence="2">
    <location>
        <begin position="287"/>
        <end position="468"/>
    </location>
</feature>
<gene>
    <name evidence="3" type="ORF">U6C28_16090</name>
</gene>
<organism evidence="3 4">
    <name type="scientific">Lysinibacillus irui</name>
    <dbReference type="NCBI Taxonomy" id="2998077"/>
    <lineage>
        <taxon>Bacteria</taxon>
        <taxon>Bacillati</taxon>
        <taxon>Bacillota</taxon>
        <taxon>Bacilli</taxon>
        <taxon>Bacillales</taxon>
        <taxon>Bacillaceae</taxon>
        <taxon>Lysinibacillus</taxon>
    </lineage>
</organism>
<accession>A0ABU5NP86</accession>
<feature type="transmembrane region" description="Helical" evidence="1">
    <location>
        <begin position="12"/>
        <end position="31"/>
    </location>
</feature>
<evidence type="ECO:0000313" key="4">
    <source>
        <dbReference type="Proteomes" id="UP001289615"/>
    </source>
</evidence>
<keyword evidence="1" id="KW-0812">Transmembrane</keyword>
<comment type="caution">
    <text evidence="3">The sequence shown here is derived from an EMBL/GenBank/DDBJ whole genome shotgun (WGS) entry which is preliminary data.</text>
</comment>
<dbReference type="Gene3D" id="1.10.390.10">
    <property type="entry name" value="Neutral Protease Domain 2"/>
    <property type="match status" value="1"/>
</dbReference>
<name>A0ABU5NP86_9BACI</name>
<dbReference type="SUPFAM" id="SSF55486">
    <property type="entry name" value="Metalloproteases ('zincins'), catalytic domain"/>
    <property type="match status" value="1"/>
</dbReference>
<dbReference type="Proteomes" id="UP001289615">
    <property type="component" value="Unassembled WGS sequence"/>
</dbReference>
<dbReference type="GO" id="GO:0004177">
    <property type="term" value="F:aminopeptidase activity"/>
    <property type="evidence" value="ECO:0007669"/>
    <property type="project" value="UniProtKB-KW"/>
</dbReference>
<keyword evidence="3" id="KW-0031">Aminopeptidase</keyword>
<reference evidence="3 4" key="1">
    <citation type="submission" date="2023-12" db="EMBL/GenBank/DDBJ databases">
        <title>Genome comparison identifies genes involved in endophytic behavior of Lysinibacillus irui and provides insights into its role as a plant-growth promoting bacterium.</title>
        <authorList>
            <person name="Hilario S."/>
            <person name="Matos I."/>
            <person name="Goncalves M.F.M."/>
            <person name="Pardo C.A."/>
            <person name="Santos M.J."/>
        </authorList>
    </citation>
    <scope>NUCLEOTIDE SEQUENCE [LARGE SCALE GENOMIC DNA]</scope>
    <source>
        <strain evidence="3 4">B3</strain>
    </source>
</reference>
<sequence>MLRRLEREVIKKKIIIIFLVLMCVFFVAWKLNKQDDNLESTVTKKVKREGFISKGLNPGNSSDYDIKLTMDNNGNFRFESTCLIKNLSNDDWEQLIFYFIPNMFTKSVSSELEHPSKVDIQNISIDGKKVNYSLDKDTLSIMLMEKLKPNQEIKVNFSYELTIPEKGIRFTKNNSNFHLAQFYPMLATYRSHKWNKEVYLDRGETYHTTFSNFKLTYDIPKEYTLVSSFDHEVFPSLNKGLLEIQNVKEIFLAILKDPILVEKEEGISIRVFGFEEKKEELYQEIVDEATSALNYFEEIMGPYPFKQLDIVLDGMGMEYPGIVTAHSIYNSGLNNSKQLKTMVVHEIAHQWFYGMISNDPYKNAWLDEGFAEFATGLFMYSKSKQNETYNSIFRIDPKRELPVNLPLDQYDESNMGSYVYGKSARKLWELFKDNGELKEAEKFLKSYYLFYRYKEVDTKEFVRFVKYYFDLKDDTLFEGWLELEK</sequence>
<dbReference type="EMBL" id="JAXUIA010000013">
    <property type="protein sequence ID" value="MEA0977830.1"/>
    <property type="molecule type" value="Genomic_DNA"/>
</dbReference>
<dbReference type="InterPro" id="IPR027268">
    <property type="entry name" value="Peptidase_M4/M1_CTD_sf"/>
</dbReference>
<dbReference type="InterPro" id="IPR034015">
    <property type="entry name" value="M1_LTA4H"/>
</dbReference>
<keyword evidence="1" id="KW-0472">Membrane</keyword>
<dbReference type="PANTHER" id="PTHR45726:SF3">
    <property type="entry name" value="LEUKOTRIENE A-4 HYDROLASE"/>
    <property type="match status" value="1"/>
</dbReference>
<protein>
    <submittedName>
        <fullName evidence="3">M1 family metallopeptidase</fullName>
        <ecNumber evidence="3">3.4.11.-</ecNumber>
    </submittedName>
</protein>
<dbReference type="InterPro" id="IPR042097">
    <property type="entry name" value="Aminopeptidase_N-like_N_sf"/>
</dbReference>